<dbReference type="EMBL" id="KV460825">
    <property type="protein sequence ID" value="OCA15498.1"/>
    <property type="molecule type" value="Genomic_DNA"/>
</dbReference>
<evidence type="ECO:0000313" key="1">
    <source>
        <dbReference type="EMBL" id="OCA15498.1"/>
    </source>
</evidence>
<name>A0A1B8XY13_XENTR</name>
<organism evidence="1">
    <name type="scientific">Xenopus tropicalis</name>
    <name type="common">Western clawed frog</name>
    <name type="synonym">Silurana tropicalis</name>
    <dbReference type="NCBI Taxonomy" id="8364"/>
    <lineage>
        <taxon>Eukaryota</taxon>
        <taxon>Metazoa</taxon>
        <taxon>Chordata</taxon>
        <taxon>Craniata</taxon>
        <taxon>Vertebrata</taxon>
        <taxon>Euteleostomi</taxon>
        <taxon>Amphibia</taxon>
        <taxon>Batrachia</taxon>
        <taxon>Anura</taxon>
        <taxon>Pipoidea</taxon>
        <taxon>Pipidae</taxon>
        <taxon>Xenopodinae</taxon>
        <taxon>Xenopus</taxon>
        <taxon>Silurana</taxon>
    </lineage>
</organism>
<protein>
    <submittedName>
        <fullName evidence="1">Uncharacterized protein</fullName>
    </submittedName>
</protein>
<reference evidence="1" key="3">
    <citation type="submission" date="2016-05" db="EMBL/GenBank/DDBJ databases">
        <title>WGS assembly of Xenopus tropicalis.</title>
        <authorList>
            <person name="Sessions A."/>
            <person name="Jenkins J."/>
            <person name="Mitros T."/>
            <person name="Lyons J.T."/>
            <person name="Dichmann D.S."/>
            <person name="Robert J."/>
            <person name="Harland R.M."/>
            <person name="Rokhsar D.S."/>
        </authorList>
    </citation>
    <scope>NUCLEOTIDE SEQUENCE</scope>
    <source>
        <strain evidence="1">Nigerian</strain>
    </source>
</reference>
<accession>A0A1B8XY13</accession>
<reference evidence="1" key="1">
    <citation type="submission" date="2009-11" db="EMBL/GenBank/DDBJ databases">
        <authorList>
            <consortium name="US DOE Joint Genome Institute (JGI-PGF)"/>
            <person name="Ottilar R."/>
            <person name="Schmutz J."/>
            <person name="Salamov A."/>
            <person name="Cheng J.F."/>
            <person name="Lucas S."/>
            <person name="Pitluck S."/>
            <person name="Gundlach H."/>
            <person name="Guo Y."/>
            <person name="Haberer G."/>
            <person name="Nasrallah J."/>
            <person name="Mayer K.F.X."/>
            <person name="van de Peer Y."/>
            <person name="Weigel D."/>
            <person name="Grigoriev I.V."/>
        </authorList>
    </citation>
    <scope>NUCLEOTIDE SEQUENCE</scope>
    <source>
        <strain evidence="1">Nigerian</strain>
    </source>
</reference>
<dbReference type="AlphaFoldDB" id="A0A1B8XY13"/>
<proteinExistence type="predicted"/>
<gene>
    <name evidence="1" type="ORF">XENTR_v90029799mg</name>
</gene>
<reference evidence="1" key="2">
    <citation type="journal article" date="2010" name="Science">
        <title>The genome of the Western clawed frog Xenopus tropicalis.</title>
        <authorList>
            <person name="Hellsten U."/>
            <person name="Harland R.M."/>
            <person name="Gilchrist M.J."/>
            <person name="Hendrix D."/>
            <person name="Jurka J."/>
            <person name="Kapitonov V."/>
            <person name="Ovcharenko I."/>
            <person name="Putnam N.H."/>
            <person name="Shu S."/>
            <person name="Taher L."/>
            <person name="Blitz I.L."/>
            <person name="Blumberg B."/>
            <person name="Dichmann D.S."/>
            <person name="Dubchak I."/>
            <person name="Amaya E."/>
            <person name="Detter J.C."/>
            <person name="Fletcher R."/>
            <person name="Gerhard D.S."/>
            <person name="Goodstein D."/>
            <person name="Graves T."/>
            <person name="Grigoriev I.V."/>
            <person name="Grimwood J."/>
            <person name="Kawashima T."/>
            <person name="Lindquist E."/>
            <person name="Lucas S.M."/>
            <person name="Mead P.E."/>
            <person name="Mitros T."/>
            <person name="Ogino H."/>
            <person name="Ohta Y."/>
            <person name="Poliakov A.V."/>
            <person name="Pollet N."/>
            <person name="Robert J."/>
            <person name="Salamov A."/>
            <person name="Sater A.K."/>
            <person name="Schmutz J."/>
            <person name="Terry A."/>
            <person name="Vize P.D."/>
            <person name="Warren W.C."/>
            <person name="Wells D."/>
            <person name="Wills A."/>
            <person name="Wilson R.K."/>
            <person name="Zimmerman L.B."/>
            <person name="Zorn A.M."/>
            <person name="Grainger R."/>
            <person name="Grammer T."/>
            <person name="Khokha M.K."/>
            <person name="Richardson P.M."/>
            <person name="Rokhsar D.S."/>
        </authorList>
    </citation>
    <scope>NUCLEOTIDE SEQUENCE [LARGE SCALE GENOMIC DNA]</scope>
    <source>
        <strain evidence="1">Nigerian</strain>
    </source>
</reference>
<sequence length="193" mass="21289">MFWAHNKLYPHTVLSKGNTMASPTHMYKYKYTERECSGHTISCTFIMPISVSAPGGTLTPSSSGKGICAWSWTRSRMPAATGSPTHTVDQLGANSSFSFEEPALGVGLVTQLANLVGLRRYLYPSILLTASDSCWAGPPQKNTTKEPTWSELDMEKLRPREDSLTLFRLQMVTAGNLSLALEISMIFSWEGYV</sequence>